<sequence>MARREAKNLKELLLIRQNNLDSIESVNLNLGSALGYKYTNGIRTNHPAILVFVPDKIDSRLVPESQRVPKEFETTIGTDTVYCYTDVVRGSKASPGEELKEPPPLEPDNIQVLEELRQGRIGIIGGVQLGAFEGNEGYVGTAACAVMAETTGRVGLLTNQHVAGSIGRQIYHPRPGQHLIGQTQMALEYLTDQVHWDGIIDERDAFVRVDCAFVSIRDSVKELLKPGLHRLGALGQVMPIDLETMDIIGTEVISIGRTRGIQSGVVAAYAYEFFDEGQVSVYTDMLIIGDQPGNAFSTYGDSGKLIVTKNGLRPVALLWGGWQERLRKTYEQENWTYAIDLSKVLKYLRLSIINN</sequence>
<dbReference type="SUPFAM" id="SSF50494">
    <property type="entry name" value="Trypsin-like serine proteases"/>
    <property type="match status" value="1"/>
</dbReference>
<dbReference type="EMBL" id="JAAHFQ010000608">
    <property type="protein sequence ID" value="NER30643.1"/>
    <property type="molecule type" value="Genomic_DNA"/>
</dbReference>
<dbReference type="PANTHER" id="PTHR31521:SF2">
    <property type="entry name" value="EXPRESSED PROTEIN"/>
    <property type="match status" value="1"/>
</dbReference>
<name>A0A6B3NG44_9CYAN</name>
<dbReference type="Pfam" id="PF25608">
    <property type="entry name" value="NAL1_N"/>
    <property type="match status" value="1"/>
</dbReference>
<gene>
    <name evidence="3" type="ORF">F6J89_24255</name>
</gene>
<dbReference type="InterPro" id="IPR057904">
    <property type="entry name" value="Nal1_C"/>
</dbReference>
<dbReference type="Pfam" id="PF25819">
    <property type="entry name" value="Nal1_C"/>
    <property type="match status" value="1"/>
</dbReference>
<feature type="domain" description="Nal1 N-terminal" evidence="1">
    <location>
        <begin position="4"/>
        <end position="88"/>
    </location>
</feature>
<organism evidence="3">
    <name type="scientific">Symploca sp. SIO1C4</name>
    <dbReference type="NCBI Taxonomy" id="2607765"/>
    <lineage>
        <taxon>Bacteria</taxon>
        <taxon>Bacillati</taxon>
        <taxon>Cyanobacteriota</taxon>
        <taxon>Cyanophyceae</taxon>
        <taxon>Coleofasciculales</taxon>
        <taxon>Coleofasciculaceae</taxon>
        <taxon>Symploca</taxon>
    </lineage>
</organism>
<evidence type="ECO:0000313" key="3">
    <source>
        <dbReference type="EMBL" id="NER30643.1"/>
    </source>
</evidence>
<dbReference type="InterPro" id="IPR009003">
    <property type="entry name" value="Peptidase_S1_PA"/>
</dbReference>
<proteinExistence type="predicted"/>
<accession>A0A6B3NG44</accession>
<dbReference type="AlphaFoldDB" id="A0A6B3NG44"/>
<evidence type="ECO:0008006" key="4">
    <source>
        <dbReference type="Google" id="ProtNLM"/>
    </source>
</evidence>
<dbReference type="PANTHER" id="PTHR31521">
    <property type="entry name" value="EXPRESSED PROTEIN"/>
    <property type="match status" value="1"/>
</dbReference>
<evidence type="ECO:0000259" key="1">
    <source>
        <dbReference type="Pfam" id="PF25608"/>
    </source>
</evidence>
<comment type="caution">
    <text evidence="3">The sequence shown here is derived from an EMBL/GenBank/DDBJ whole genome shotgun (WGS) entry which is preliminary data.</text>
</comment>
<reference evidence="3" key="1">
    <citation type="submission" date="2019-11" db="EMBL/GenBank/DDBJ databases">
        <title>Genomic insights into an expanded diversity of filamentous marine cyanobacteria reveals the extraordinary biosynthetic potential of Moorea and Okeania.</title>
        <authorList>
            <person name="Ferreira Leao T."/>
            <person name="Wang M."/>
            <person name="Moss N."/>
            <person name="Da Silva R."/>
            <person name="Sanders J."/>
            <person name="Nurk S."/>
            <person name="Gurevich A."/>
            <person name="Humphrey G."/>
            <person name="Reher R."/>
            <person name="Zhu Q."/>
            <person name="Belda-Ferre P."/>
            <person name="Glukhov E."/>
            <person name="Rex R."/>
            <person name="Dorrestein P.C."/>
            <person name="Knight R."/>
            <person name="Pevzner P."/>
            <person name="Gerwick W.H."/>
            <person name="Gerwick L."/>
        </authorList>
    </citation>
    <scope>NUCLEOTIDE SEQUENCE</scope>
    <source>
        <strain evidence="3">SIO1C4</strain>
    </source>
</reference>
<dbReference type="InterPro" id="IPR057905">
    <property type="entry name" value="Nal1_N"/>
</dbReference>
<dbReference type="InterPro" id="IPR057906">
    <property type="entry name" value="Nal1"/>
</dbReference>
<feature type="domain" description="Nal1 C-terminal" evidence="2">
    <location>
        <begin position="112"/>
        <end position="354"/>
    </location>
</feature>
<evidence type="ECO:0000259" key="2">
    <source>
        <dbReference type="Pfam" id="PF25819"/>
    </source>
</evidence>
<protein>
    <recommendedName>
        <fullName evidence="4">Trypsin-like peptidase domain-containing protein</fullName>
    </recommendedName>
</protein>